<evidence type="ECO:0000313" key="1">
    <source>
        <dbReference type="EMBL" id="JAE37044.1"/>
    </source>
</evidence>
<sequence>MPLSTSCFYYSNRYLFVQCDNEQLTELSVNTLIIVAEVSSEEQLLAF</sequence>
<reference evidence="1" key="1">
    <citation type="submission" date="2014-09" db="EMBL/GenBank/DDBJ databases">
        <authorList>
            <person name="Magalhaes I.L.F."/>
            <person name="Oliveira U."/>
            <person name="Santos F.R."/>
            <person name="Vidigal T.H.D.A."/>
            <person name="Brescovit A.D."/>
            <person name="Santos A.J."/>
        </authorList>
    </citation>
    <scope>NUCLEOTIDE SEQUENCE</scope>
    <source>
        <tissue evidence="1">Shoot tissue taken approximately 20 cm above the soil surface</tissue>
    </source>
</reference>
<protein>
    <submittedName>
        <fullName evidence="1">Uncharacterized protein</fullName>
    </submittedName>
</protein>
<dbReference type="AlphaFoldDB" id="A0A0A9HMI2"/>
<reference evidence="1" key="2">
    <citation type="journal article" date="2015" name="Data Brief">
        <title>Shoot transcriptome of the giant reed, Arundo donax.</title>
        <authorList>
            <person name="Barrero R.A."/>
            <person name="Guerrero F.D."/>
            <person name="Moolhuijzen P."/>
            <person name="Goolsby J.A."/>
            <person name="Tidwell J."/>
            <person name="Bellgard S.E."/>
            <person name="Bellgard M.I."/>
        </authorList>
    </citation>
    <scope>NUCLEOTIDE SEQUENCE</scope>
    <source>
        <tissue evidence="1">Shoot tissue taken approximately 20 cm above the soil surface</tissue>
    </source>
</reference>
<organism evidence="1">
    <name type="scientific">Arundo donax</name>
    <name type="common">Giant reed</name>
    <name type="synonym">Donax arundinaceus</name>
    <dbReference type="NCBI Taxonomy" id="35708"/>
    <lineage>
        <taxon>Eukaryota</taxon>
        <taxon>Viridiplantae</taxon>
        <taxon>Streptophyta</taxon>
        <taxon>Embryophyta</taxon>
        <taxon>Tracheophyta</taxon>
        <taxon>Spermatophyta</taxon>
        <taxon>Magnoliopsida</taxon>
        <taxon>Liliopsida</taxon>
        <taxon>Poales</taxon>
        <taxon>Poaceae</taxon>
        <taxon>PACMAD clade</taxon>
        <taxon>Arundinoideae</taxon>
        <taxon>Arundineae</taxon>
        <taxon>Arundo</taxon>
    </lineage>
</organism>
<name>A0A0A9HMI2_ARUDO</name>
<dbReference type="EMBL" id="GBRH01160852">
    <property type="protein sequence ID" value="JAE37044.1"/>
    <property type="molecule type" value="Transcribed_RNA"/>
</dbReference>
<proteinExistence type="predicted"/>
<accession>A0A0A9HMI2</accession>